<keyword evidence="7" id="KW-1185">Reference proteome</keyword>
<dbReference type="Pfam" id="PF02801">
    <property type="entry name" value="Ketoacyl-synt_C"/>
    <property type="match status" value="1"/>
</dbReference>
<dbReference type="PANTHER" id="PTHR43775">
    <property type="entry name" value="FATTY ACID SYNTHASE"/>
    <property type="match status" value="1"/>
</dbReference>
<dbReference type="InterPro" id="IPR016039">
    <property type="entry name" value="Thiolase-like"/>
</dbReference>
<dbReference type="PROSITE" id="PS52019">
    <property type="entry name" value="PKS_MFAS_DH"/>
    <property type="match status" value="1"/>
</dbReference>
<dbReference type="Pfam" id="PF14765">
    <property type="entry name" value="PS-DH"/>
    <property type="match status" value="1"/>
</dbReference>
<dbReference type="InterPro" id="IPR020841">
    <property type="entry name" value="PKS_Beta-ketoAc_synthase_dom"/>
</dbReference>
<dbReference type="SMART" id="SM00827">
    <property type="entry name" value="PKS_AT"/>
    <property type="match status" value="1"/>
</dbReference>
<dbReference type="InParanoid" id="A0A066WFU1"/>
<evidence type="ECO:0000313" key="7">
    <source>
        <dbReference type="Proteomes" id="UP000027361"/>
    </source>
</evidence>
<reference evidence="6 7" key="1">
    <citation type="submission" date="2014-05" db="EMBL/GenBank/DDBJ databases">
        <title>Draft genome sequence of a rare smut relative, Tilletiaria anomala UBC 951.</title>
        <authorList>
            <consortium name="DOE Joint Genome Institute"/>
            <person name="Toome M."/>
            <person name="Kuo A."/>
            <person name="Henrissat B."/>
            <person name="Lipzen A."/>
            <person name="Tritt A."/>
            <person name="Yoshinaga Y."/>
            <person name="Zane M."/>
            <person name="Barry K."/>
            <person name="Grigoriev I.V."/>
            <person name="Spatafora J.W."/>
            <person name="Aimea M.C."/>
        </authorList>
    </citation>
    <scope>NUCLEOTIDE SEQUENCE [LARGE SCALE GENOMIC DNA]</scope>
    <source>
        <strain evidence="6 7">UBC 951</strain>
    </source>
</reference>
<evidence type="ECO:0000256" key="2">
    <source>
        <dbReference type="ARBA" id="ARBA00022553"/>
    </source>
</evidence>
<dbReference type="Pfam" id="PF22621">
    <property type="entry name" value="CurL-like_PKS_C"/>
    <property type="match status" value="1"/>
</dbReference>
<dbReference type="SUPFAM" id="SSF52151">
    <property type="entry name" value="FabD/lysophospholipase-like"/>
    <property type="match status" value="1"/>
</dbReference>
<feature type="region of interest" description="C-terminal hotdog fold" evidence="3">
    <location>
        <begin position="1475"/>
        <end position="1625"/>
    </location>
</feature>
<dbReference type="InterPro" id="IPR016036">
    <property type="entry name" value="Malonyl_transacylase_ACP-bd"/>
</dbReference>
<dbReference type="SUPFAM" id="SSF53901">
    <property type="entry name" value="Thiolase-like"/>
    <property type="match status" value="1"/>
</dbReference>
<feature type="active site" description="Proton acceptor; for dehydratase activity" evidence="3">
    <location>
        <position position="1348"/>
    </location>
</feature>
<dbReference type="Pfam" id="PF00109">
    <property type="entry name" value="ketoacyl-synt"/>
    <property type="match status" value="1"/>
</dbReference>
<dbReference type="InterPro" id="IPR029058">
    <property type="entry name" value="AB_hydrolase_fold"/>
</dbReference>
<dbReference type="Gene3D" id="3.40.47.10">
    <property type="match status" value="1"/>
</dbReference>
<feature type="domain" description="PKS/mFAS DH" evidence="5">
    <location>
        <begin position="1313"/>
        <end position="1625"/>
    </location>
</feature>
<evidence type="ECO:0000313" key="6">
    <source>
        <dbReference type="EMBL" id="KDN52671.1"/>
    </source>
</evidence>
<dbReference type="InterPro" id="IPR016035">
    <property type="entry name" value="Acyl_Trfase/lysoPLipase"/>
</dbReference>
<dbReference type="InterPro" id="IPR049551">
    <property type="entry name" value="PKS_DH_C"/>
</dbReference>
<dbReference type="InterPro" id="IPR042104">
    <property type="entry name" value="PKS_dehydratase_sf"/>
</dbReference>
<dbReference type="InterPro" id="IPR014030">
    <property type="entry name" value="Ketoacyl_synth_N"/>
</dbReference>
<dbReference type="GO" id="GO:0004312">
    <property type="term" value="F:fatty acid synthase activity"/>
    <property type="evidence" value="ECO:0007669"/>
    <property type="project" value="TreeGrafter"/>
</dbReference>
<dbReference type="Proteomes" id="UP000027361">
    <property type="component" value="Unassembled WGS sequence"/>
</dbReference>
<dbReference type="GO" id="GO:0006633">
    <property type="term" value="P:fatty acid biosynthetic process"/>
    <property type="evidence" value="ECO:0007669"/>
    <property type="project" value="TreeGrafter"/>
</dbReference>
<accession>A0A066WFU1</accession>
<feature type="active site" description="Proton donor; for dehydratase activity" evidence="3">
    <location>
        <position position="1535"/>
    </location>
</feature>
<organism evidence="6 7">
    <name type="scientific">Tilletiaria anomala (strain ATCC 24038 / CBS 436.72 / UBC 951)</name>
    <dbReference type="NCBI Taxonomy" id="1037660"/>
    <lineage>
        <taxon>Eukaryota</taxon>
        <taxon>Fungi</taxon>
        <taxon>Dikarya</taxon>
        <taxon>Basidiomycota</taxon>
        <taxon>Ustilaginomycotina</taxon>
        <taxon>Exobasidiomycetes</taxon>
        <taxon>Georgefischeriales</taxon>
        <taxon>Tilletiariaceae</taxon>
        <taxon>Tilletiaria</taxon>
    </lineage>
</organism>
<dbReference type="InterPro" id="IPR014043">
    <property type="entry name" value="Acyl_transferase_dom"/>
</dbReference>
<dbReference type="NCBIfam" id="TIGR04532">
    <property type="entry name" value="PT_fungal_PKS"/>
    <property type="match status" value="1"/>
</dbReference>
<dbReference type="InterPro" id="IPR030918">
    <property type="entry name" value="PT_fungal_PKS"/>
</dbReference>
<dbReference type="Gene3D" id="3.40.366.10">
    <property type="entry name" value="Malonyl-Coenzyme A Acyl Carrier Protein, domain 2"/>
    <property type="match status" value="1"/>
</dbReference>
<dbReference type="EMBL" id="JMSN01000007">
    <property type="protein sequence ID" value="KDN52671.1"/>
    <property type="molecule type" value="Genomic_DNA"/>
</dbReference>
<comment type="caution">
    <text evidence="6">The sequence shown here is derived from an EMBL/GenBank/DDBJ whole genome shotgun (WGS) entry which is preliminary data.</text>
</comment>
<evidence type="ECO:0000259" key="4">
    <source>
        <dbReference type="PROSITE" id="PS52004"/>
    </source>
</evidence>
<dbReference type="Gene3D" id="3.40.50.1820">
    <property type="entry name" value="alpha/beta hydrolase"/>
    <property type="match status" value="1"/>
</dbReference>
<evidence type="ECO:0000259" key="5">
    <source>
        <dbReference type="PROSITE" id="PS52019"/>
    </source>
</evidence>
<dbReference type="OMA" id="PRILMNR"/>
<keyword evidence="1" id="KW-0596">Phosphopantetheine</keyword>
<dbReference type="PANTHER" id="PTHR43775:SF37">
    <property type="entry name" value="SI:DKEY-61P9.11"/>
    <property type="match status" value="1"/>
</dbReference>
<name>A0A066WFU1_TILAU</name>
<dbReference type="RefSeq" id="XP_013245510.1">
    <property type="nucleotide sequence ID" value="XM_013390056.1"/>
</dbReference>
<dbReference type="Pfam" id="PF00975">
    <property type="entry name" value="Thioesterase"/>
    <property type="match status" value="1"/>
</dbReference>
<dbReference type="HOGENOM" id="CLU_000022_6_5_1"/>
<feature type="region of interest" description="N-terminal hotdog fold" evidence="3">
    <location>
        <begin position="1313"/>
        <end position="1451"/>
    </location>
</feature>
<protein>
    <submittedName>
        <fullName evidence="6">Ketoacyl-synt-domain-containing protein</fullName>
    </submittedName>
</protein>
<dbReference type="InterPro" id="IPR014031">
    <property type="entry name" value="Ketoacyl_synth_C"/>
</dbReference>
<gene>
    <name evidence="6" type="ORF">K437DRAFT_253862</name>
</gene>
<evidence type="ECO:0000256" key="1">
    <source>
        <dbReference type="ARBA" id="ARBA00022450"/>
    </source>
</evidence>
<dbReference type="CDD" id="cd00833">
    <property type="entry name" value="PKS"/>
    <property type="match status" value="1"/>
</dbReference>
<dbReference type="InterPro" id="IPR001227">
    <property type="entry name" value="Ac_transferase_dom_sf"/>
</dbReference>
<dbReference type="SMART" id="SM00825">
    <property type="entry name" value="PKS_KS"/>
    <property type="match status" value="1"/>
</dbReference>
<dbReference type="InterPro" id="IPR050091">
    <property type="entry name" value="PKS_NRPS_Biosynth_Enz"/>
</dbReference>
<feature type="domain" description="Ketosynthase family 3 (KS3)" evidence="4">
    <location>
        <begin position="390"/>
        <end position="818"/>
    </location>
</feature>
<dbReference type="Gene3D" id="3.10.129.110">
    <property type="entry name" value="Polyketide synthase dehydratase"/>
    <property type="match status" value="1"/>
</dbReference>
<dbReference type="InterPro" id="IPR049900">
    <property type="entry name" value="PKS_mFAS_DH"/>
</dbReference>
<dbReference type="Gene3D" id="3.30.70.3290">
    <property type="match status" value="1"/>
</dbReference>
<dbReference type="GO" id="GO:0044550">
    <property type="term" value="P:secondary metabolite biosynthetic process"/>
    <property type="evidence" value="ECO:0007669"/>
    <property type="project" value="TreeGrafter"/>
</dbReference>
<dbReference type="GeneID" id="25263692"/>
<dbReference type="InterPro" id="IPR001031">
    <property type="entry name" value="Thioesterase"/>
</dbReference>
<evidence type="ECO:0000256" key="3">
    <source>
        <dbReference type="PROSITE-ProRule" id="PRU01363"/>
    </source>
</evidence>
<dbReference type="PROSITE" id="PS52004">
    <property type="entry name" value="KS3_2"/>
    <property type="match status" value="1"/>
</dbReference>
<sequence>MAQLSGSEEPNEHPLYFLHRNPVVSILGDPLNFDLRAQVLTVGKIAKTNPTLRSFLVAWFDAVQRKSQHWSQLGCVAPSLEVFTDQLALENALECCVHLIAPLELICVLAAYIAACNPMDVNAVAAGCDSDLHKRILKYGRDGMVDFTQFGLARMVILASKTISDVCKYASTAAALALSLSHSISAKDKGAPKFSTVQKRLLIPREGSSLAGGLKDVQIVGSVFDLAVVVQGSPGAIAAAQDQLAFEHGVLSLLQPRDFFKLDDKQKVPDAGALTCLGQGMDLSFLGEGETKQIKMHNLLYHSGNMANKVVEDAVTRAAEPPGANHVTVLGFCAGAHLLFSCKGKLNALGSGMPLDVECIDVLMEVKKGNHKPVDRKRPVSLSAVKGTAAESVAVVGMSCRVPGAESVEEFWQNLLDGKDMCSKIPERLFRVEDYQSKAYKDKNTMRASTGNFIDRPGFWDPEVFGCDMEMAQKLDPQQRLALLVAMEALEKSGYAPKAGTSNDPATFGTIIGCCSDDMLQNRAHKIEAPFISALLRPNIPTKINQFYGWSGPAVTLDTACSGSLVAIESACSHLLQGKCNAVLTGGVNILTQPQIFLGLDRGFFLSPTGQCKTLDDKGDGYSRADAVSMVVLKRLSDAINEGDNILGIVNSAATNHSGESYSITHPHYQTQRRLYRSCMTAAHLDSPNQVHYAELHGTGTAAGDFEEITGVVTTYAKTRPKDRPLIIGSVKANVGHSESCSGATSLVKALLVFQNSLVPRHIGIRSKLNTKLPNLAGIHIPLEGTKVSATSRDTDDRVFTVSNFSAAAGNTSLVLRAPPLKRRKALALNADALLPCLFVLSGATLRSLKDNADNLLAFLTDYPDTDVRELCFILTAQRIHHAHRISGIVNSIDDIRSLISKHQVKHVQRLEPAKVAFVFSGQGAQYLGMGKELFQTSPHFKTSMQKCNDISKALGFGCFLSAIYPSGEASEASPVHYQLAIVSLEIGLMRLLQAWGTNPVAALGHSLGEYSALHAAGVLSLQDTLRLVGNRAQLMVKYCEAGASTMLAIKAVEGEVLSLLKRAGVTDCEIACYNSSDDLVLAGPLQSIQKVKLAADTNQPKLKSMVLSVPYAFHSEAVQPLIEPYLPIASLARYNTPRIAIGANSGELVERTAFFNGEYLVKHLRNPVRFANAVDALTAKTSVDCLVELGPHATCIPMLRSIFSGQLPAPALIPTLKKGVSSWTSLTTTLLHLFDHGVVLDWLKVHATLGSDVLDSKLAAKLPTYAFDLDNYWIDYADRGLRDHLTEQQCQAVKRVKGAATARKHSFPVPKTALLSSCTRLELKEPSTATFDALINEQPFKDMVMGHYIVGFALTPATVFAELALEAGSYVLEQLSGVEVPLEGLEVTNLAMFSSLYPDNASPRQSVQVELVGSPYAAGGASVSFFSSDRTTGHSHQHSSCTVTVANPSTIEREWKRLKHLIADRIATLRRDPATVLRRQMVYRRFETIVSYSPAYQGIEQAFLNDSGQEAVSEVYLQPTAPSGNFVCSPMLLDSLGQLTGFISNVGVASEGQVYIADGIGRIVVTPQLSSIQPGAGQQLIAWARMEPSNGRCVGDVWFTDSSHQFMGCMQDVVFKQLKRSALERLVSMGAAQAISREAFVPSVSVKKTKKSKMSDSAIILPASDGASDIRADYVHLAGPSVFGHALQPIFLLPDGSGSAGCFSKFLEQDWQVPVFGLNSPFLGNGKTERWTGGIAQVSAAFFHAIIQIQPEGPYAIGGYSMGACCAVEVARILAATGRNVETLVLLECPALNKKHLPPLPPGSLDHILAKVESPAGRRHFEQASKAVPGHSFSFDWPEPSKVIIINAIDESLTPNLMTSKPEDWKEVFKVADLSVQNVPGNHQTFLQGALDIVSKCFK</sequence>
<dbReference type="OrthoDB" id="329835at2759"/>
<dbReference type="SUPFAM" id="SSF55048">
    <property type="entry name" value="Probable ACP-binding domain of malonyl-CoA ACP transacylase"/>
    <property type="match status" value="1"/>
</dbReference>
<dbReference type="SUPFAM" id="SSF53474">
    <property type="entry name" value="alpha/beta-Hydrolases"/>
    <property type="match status" value="1"/>
</dbReference>
<proteinExistence type="predicted"/>
<keyword evidence="2" id="KW-0597">Phosphoprotein</keyword>
<dbReference type="Pfam" id="PF00698">
    <property type="entry name" value="Acyl_transf_1"/>
    <property type="match status" value="1"/>
</dbReference>
<dbReference type="STRING" id="1037660.A0A066WFU1"/>